<evidence type="ECO:0000256" key="5">
    <source>
        <dbReference type="ARBA" id="ARBA00022833"/>
    </source>
</evidence>
<protein>
    <recommendedName>
        <fullName evidence="13">C2H2-type domain-containing protein</fullName>
    </recommendedName>
</protein>
<dbReference type="EMBL" id="KL198025">
    <property type="protein sequence ID" value="KDQ16895.1"/>
    <property type="molecule type" value="Genomic_DNA"/>
</dbReference>
<dbReference type="GO" id="GO:1990526">
    <property type="term" value="C:Ste12p-Dig1p-Dig2p complex"/>
    <property type="evidence" value="ECO:0007669"/>
    <property type="project" value="TreeGrafter"/>
</dbReference>
<dbReference type="InterPro" id="IPR052127">
    <property type="entry name" value="STE12_transcription_factor"/>
</dbReference>
<evidence type="ECO:0000256" key="3">
    <source>
        <dbReference type="ARBA" id="ARBA00022737"/>
    </source>
</evidence>
<evidence type="ECO:0000256" key="4">
    <source>
        <dbReference type="ARBA" id="ARBA00022771"/>
    </source>
</evidence>
<dbReference type="OrthoDB" id="1095242at2759"/>
<accession>A0A067MQD1</accession>
<feature type="compositionally biased region" description="Polar residues" evidence="12">
    <location>
        <begin position="361"/>
        <end position="371"/>
    </location>
</feature>
<keyword evidence="15" id="KW-1185">Reference proteome</keyword>
<comment type="similarity">
    <text evidence="10">Belongs to the STE12 transcription factor family.</text>
</comment>
<dbReference type="FunFam" id="3.30.160.60:FF:000064">
    <property type="entry name" value="Early growth response protein 3"/>
    <property type="match status" value="1"/>
</dbReference>
<dbReference type="InterPro" id="IPR013087">
    <property type="entry name" value="Znf_C2H2_type"/>
</dbReference>
<evidence type="ECO:0000256" key="2">
    <source>
        <dbReference type="ARBA" id="ARBA00022723"/>
    </source>
</evidence>
<gene>
    <name evidence="14" type="ORF">BOTBODRAFT_129216</name>
</gene>
<feature type="domain" description="C2H2-type" evidence="13">
    <location>
        <begin position="558"/>
        <end position="585"/>
    </location>
</feature>
<dbReference type="GO" id="GO:0008270">
    <property type="term" value="F:zinc ion binding"/>
    <property type="evidence" value="ECO:0007669"/>
    <property type="project" value="UniProtKB-KW"/>
</dbReference>
<dbReference type="PANTHER" id="PTHR47427:SF1">
    <property type="entry name" value="PROTEIN STE12"/>
    <property type="match status" value="1"/>
</dbReference>
<evidence type="ECO:0000256" key="10">
    <source>
        <dbReference type="ARBA" id="ARBA00024345"/>
    </source>
</evidence>
<feature type="region of interest" description="Disordered" evidence="12">
    <location>
        <begin position="670"/>
        <end position="713"/>
    </location>
</feature>
<evidence type="ECO:0000256" key="9">
    <source>
        <dbReference type="ARBA" id="ARBA00023242"/>
    </source>
</evidence>
<reference evidence="15" key="1">
    <citation type="journal article" date="2014" name="Proc. Natl. Acad. Sci. U.S.A.">
        <title>Extensive sampling of basidiomycete genomes demonstrates inadequacy of the white-rot/brown-rot paradigm for wood decay fungi.</title>
        <authorList>
            <person name="Riley R."/>
            <person name="Salamov A.A."/>
            <person name="Brown D.W."/>
            <person name="Nagy L.G."/>
            <person name="Floudas D."/>
            <person name="Held B.W."/>
            <person name="Levasseur A."/>
            <person name="Lombard V."/>
            <person name="Morin E."/>
            <person name="Otillar R."/>
            <person name="Lindquist E.A."/>
            <person name="Sun H."/>
            <person name="LaButti K.M."/>
            <person name="Schmutz J."/>
            <person name="Jabbour D."/>
            <person name="Luo H."/>
            <person name="Baker S.E."/>
            <person name="Pisabarro A.G."/>
            <person name="Walton J.D."/>
            <person name="Blanchette R.A."/>
            <person name="Henrissat B."/>
            <person name="Martin F."/>
            <person name="Cullen D."/>
            <person name="Hibbett D.S."/>
            <person name="Grigoriev I.V."/>
        </authorList>
    </citation>
    <scope>NUCLEOTIDE SEQUENCE [LARGE SCALE GENOMIC DNA]</scope>
    <source>
        <strain evidence="15">FD-172 SS1</strain>
    </source>
</reference>
<feature type="region of interest" description="Disordered" evidence="12">
    <location>
        <begin position="333"/>
        <end position="380"/>
    </location>
</feature>
<feature type="region of interest" description="Disordered" evidence="12">
    <location>
        <begin position="804"/>
        <end position="830"/>
    </location>
</feature>
<dbReference type="Pfam" id="PF00096">
    <property type="entry name" value="zf-C2H2"/>
    <property type="match status" value="1"/>
</dbReference>
<dbReference type="STRING" id="930990.A0A067MQD1"/>
<dbReference type="HOGENOM" id="CLU_004873_0_0_1"/>
<keyword evidence="3" id="KW-0677">Repeat</keyword>
<dbReference type="SMART" id="SM00355">
    <property type="entry name" value="ZnF_C2H2"/>
    <property type="match status" value="2"/>
</dbReference>
<dbReference type="PANTHER" id="PTHR47427">
    <property type="entry name" value="PROTEIN STE12"/>
    <property type="match status" value="1"/>
</dbReference>
<keyword evidence="2" id="KW-0479">Metal-binding</keyword>
<keyword evidence="7" id="KW-0238">DNA-binding</keyword>
<keyword evidence="6" id="KW-0805">Transcription regulation</keyword>
<proteinExistence type="inferred from homology"/>
<keyword evidence="8" id="KW-0804">Transcription</keyword>
<evidence type="ECO:0000313" key="14">
    <source>
        <dbReference type="EMBL" id="KDQ16895.1"/>
    </source>
</evidence>
<evidence type="ECO:0000256" key="6">
    <source>
        <dbReference type="ARBA" id="ARBA00023015"/>
    </source>
</evidence>
<dbReference type="GO" id="GO:0005634">
    <property type="term" value="C:nucleus"/>
    <property type="evidence" value="ECO:0007669"/>
    <property type="project" value="UniProtKB-SubCell"/>
</dbReference>
<dbReference type="Gene3D" id="3.30.160.60">
    <property type="entry name" value="Classic Zinc Finger"/>
    <property type="match status" value="2"/>
</dbReference>
<feature type="compositionally biased region" description="Low complexity" evidence="12">
    <location>
        <begin position="751"/>
        <end position="766"/>
    </location>
</feature>
<dbReference type="PROSITE" id="PS50157">
    <property type="entry name" value="ZINC_FINGER_C2H2_2"/>
    <property type="match status" value="2"/>
</dbReference>
<dbReference type="Pfam" id="PF02200">
    <property type="entry name" value="STE"/>
    <property type="match status" value="1"/>
</dbReference>
<dbReference type="SUPFAM" id="SSF57667">
    <property type="entry name" value="beta-beta-alpha zinc fingers"/>
    <property type="match status" value="1"/>
</dbReference>
<evidence type="ECO:0000256" key="12">
    <source>
        <dbReference type="SAM" id="MobiDB-lite"/>
    </source>
</evidence>
<evidence type="ECO:0000256" key="1">
    <source>
        <dbReference type="ARBA" id="ARBA00004123"/>
    </source>
</evidence>
<comment type="subcellular location">
    <subcellularLocation>
        <location evidence="1">Nucleus</location>
    </subcellularLocation>
</comment>
<feature type="compositionally biased region" description="Polar residues" evidence="12">
    <location>
        <begin position="333"/>
        <end position="354"/>
    </location>
</feature>
<feature type="compositionally biased region" description="Basic residues" evidence="12">
    <location>
        <begin position="418"/>
        <end position="432"/>
    </location>
</feature>
<dbReference type="SMART" id="SM00424">
    <property type="entry name" value="STE"/>
    <property type="match status" value="1"/>
</dbReference>
<feature type="region of interest" description="Disordered" evidence="12">
    <location>
        <begin position="746"/>
        <end position="774"/>
    </location>
</feature>
<evidence type="ECO:0000259" key="13">
    <source>
        <dbReference type="PROSITE" id="PS50157"/>
    </source>
</evidence>
<dbReference type="InterPro" id="IPR003120">
    <property type="entry name" value="Ste12"/>
</dbReference>
<dbReference type="GO" id="GO:0003700">
    <property type="term" value="F:DNA-binding transcription factor activity"/>
    <property type="evidence" value="ECO:0007669"/>
    <property type="project" value="InterPro"/>
</dbReference>
<evidence type="ECO:0000313" key="15">
    <source>
        <dbReference type="Proteomes" id="UP000027195"/>
    </source>
</evidence>
<dbReference type="Proteomes" id="UP000027195">
    <property type="component" value="Unassembled WGS sequence"/>
</dbReference>
<evidence type="ECO:0000256" key="7">
    <source>
        <dbReference type="ARBA" id="ARBA00023125"/>
    </source>
</evidence>
<dbReference type="AlphaFoldDB" id="A0A067MQD1"/>
<dbReference type="InterPro" id="IPR036236">
    <property type="entry name" value="Znf_C2H2_sf"/>
</dbReference>
<keyword evidence="4 11" id="KW-0863">Zinc-finger</keyword>
<dbReference type="GO" id="GO:0003677">
    <property type="term" value="F:DNA binding"/>
    <property type="evidence" value="ECO:0007669"/>
    <property type="project" value="UniProtKB-KW"/>
</dbReference>
<evidence type="ECO:0000256" key="11">
    <source>
        <dbReference type="PROSITE-ProRule" id="PRU00042"/>
    </source>
</evidence>
<dbReference type="InParanoid" id="A0A067MQD1"/>
<feature type="domain" description="C2H2-type" evidence="13">
    <location>
        <begin position="528"/>
        <end position="557"/>
    </location>
</feature>
<dbReference type="GO" id="GO:1990527">
    <property type="term" value="C:Tec1p-Ste12p-Dig1p complex"/>
    <property type="evidence" value="ECO:0007669"/>
    <property type="project" value="TreeGrafter"/>
</dbReference>
<keyword evidence="9" id="KW-0539">Nucleus</keyword>
<dbReference type="PROSITE" id="PS00028">
    <property type="entry name" value="ZINC_FINGER_C2H2_1"/>
    <property type="match status" value="2"/>
</dbReference>
<name>A0A067MQD1_BOTB1</name>
<feature type="compositionally biased region" description="Basic and acidic residues" evidence="12">
    <location>
        <begin position="677"/>
        <end position="689"/>
    </location>
</feature>
<organism evidence="14 15">
    <name type="scientific">Botryobasidium botryosum (strain FD-172 SS1)</name>
    <dbReference type="NCBI Taxonomy" id="930990"/>
    <lineage>
        <taxon>Eukaryota</taxon>
        <taxon>Fungi</taxon>
        <taxon>Dikarya</taxon>
        <taxon>Basidiomycota</taxon>
        <taxon>Agaricomycotina</taxon>
        <taxon>Agaricomycetes</taxon>
        <taxon>Cantharellales</taxon>
        <taxon>Botryobasidiaceae</taxon>
        <taxon>Botryobasidium</taxon>
    </lineage>
</organism>
<feature type="region of interest" description="Disordered" evidence="12">
    <location>
        <begin position="416"/>
        <end position="445"/>
    </location>
</feature>
<evidence type="ECO:0000256" key="8">
    <source>
        <dbReference type="ARBA" id="ARBA00023163"/>
    </source>
</evidence>
<feature type="region of interest" description="Disordered" evidence="12">
    <location>
        <begin position="39"/>
        <end position="91"/>
    </location>
</feature>
<sequence length="1019" mass="112970">MDGTETKAFAHMSPNFPHLTSDLLEDTYALGSLPPLESSTPELLAGSSHAHPTHASLYPHYPPLPQESRSFATPNPVIDQPVQAENQTVPPVPRPLTVSEHNMIAHLDRLKFFLATAPSRWSSSPAAQQSLSSPNHHPALNRFLLPSGEYVSCVLWGGLYHITGTDIVRALVFRFEAFGRPVRNMKKFEEGVFSDLRNLKPGNDACLEEPKSPFLDLLFKFQCIRTQKKQKVFYWFSVPHDRLFLDALERDLKREKSGLEPTTVVLGEPAHSFTYDPRRSLYEQFSKMRGGVEGEGELERAVREADEAAQSMGSVGSPCGASSVAVLPTMTQLKPGQSNQSNSLLGNDNPQQSLGAHPLRNSCQLSGQAHTSEPPKTPPDFTTVHGAIPGKLPLLSLSGPASTPFFDLSLFEGSPTYKQRKRRPPRALKRLAGRPEGSTQYDDEASQHNFYSSHSARASEGVAQSGSIYLSAEPQGCQPPRSRYVTPPAVQTLPPPPQHAYVARPQRLEQRSQHDPSLVSTAQKTRAYVCPVYSCRKLFKRMEHLKRHLRIHTLEKPFACERCHKRFSRSDNLSQHLRTHARADGGDAMANVKLERGDEEEIMLMDASVCEVEIQDLALKDLGDSGDEFVDAQPATVYPLSTPMSTELQQSRGYYRQSSTPSEDDFLYEAQSTHSHFSSEDTYKFEPTRRGQPPLDQRSWSDPLATPSYPSSRDAPIQLLYRPLDSHMSSVYSGFHSTSPPSIDIPIRKLSYSSPHDAPSHASHSPRNTALMDFANPDLDTHAYKSEGSMAASAPSHKVAFESPSISSTLSSGGVGPIRRHRSATPSISEGFGRVRSSFTVQESAAISRGFHPYALMRAQPEAKEAGRVTGALKPIARSSRTDVEHGVPYQQHEPRHQDISLRARLQEQIQQMMTLEMESSQIPAFRNPLAPQSTLQLSRGAETYYAHEVRDTTTAHAGFDPAPMSRDASSYHQEEIYVPATYKPDSDELPEAPYDFFSINGRLHDDRVGGTAPCHLHT</sequence>
<keyword evidence="5" id="KW-0862">Zinc</keyword>